<sequence length="281" mass="32195">MNLFEKTIEAALEADASYIALRPVVEKEILHHDILREMNKAGYLKGLTFMGGTCLRSCYGSERLSEDLDFSGGFGFKKQDLTGLGLLIKEALQKKYDLPVSVSEPEKETGNTDTWKIKIITRPERPDFPAQRINIDICMLPSHEPKPAMLRNHYQIDSGTSGMILYAESLPEILADKIIALALRLNRIKNRDLWDIFWLSSRNILLSGDLLEKKLADRKISVPVFLLKYNQRLEEIKDGQQAFLTEMRRFLAPQAFTKELTGAFWWEHLLSLLRELALEGR</sequence>
<dbReference type="RefSeq" id="WP_015712507.1">
    <property type="nucleotide sequence ID" value="NC_015577.1"/>
</dbReference>
<organism evidence="1 2">
    <name type="scientific">Leadbettera azotonutricia (strain ATCC BAA-888 / DSM 13862 / ZAS-9)</name>
    <name type="common">Treponema azotonutricium</name>
    <dbReference type="NCBI Taxonomy" id="545695"/>
    <lineage>
        <taxon>Bacteria</taxon>
        <taxon>Pseudomonadati</taxon>
        <taxon>Spirochaetota</taxon>
        <taxon>Spirochaetia</taxon>
        <taxon>Spirochaetales</taxon>
        <taxon>Breznakiellaceae</taxon>
        <taxon>Leadbettera</taxon>
    </lineage>
</organism>
<dbReference type="STRING" id="545695.TREAZ_3043"/>
<dbReference type="KEGG" id="taz:TREAZ_3043"/>
<dbReference type="Proteomes" id="UP000009222">
    <property type="component" value="Chromosome"/>
</dbReference>
<reference evidence="2" key="1">
    <citation type="submission" date="2009-12" db="EMBL/GenBank/DDBJ databases">
        <title>Complete sequence of Treponema azotonutricium strain ZAS-9.</title>
        <authorList>
            <person name="Tetu S.G."/>
            <person name="Matson E."/>
            <person name="Ren Q."/>
            <person name="Seshadri R."/>
            <person name="Elbourne L."/>
            <person name="Hassan K.A."/>
            <person name="Durkin A."/>
            <person name="Radune D."/>
            <person name="Mohamoud Y."/>
            <person name="Shay R."/>
            <person name="Jin S."/>
            <person name="Zhang X."/>
            <person name="Lucey K."/>
            <person name="Ballor N.R."/>
            <person name="Ottesen E."/>
            <person name="Rosenthal R."/>
            <person name="Allen A."/>
            <person name="Leadbetter J.R."/>
            <person name="Paulsen I.T."/>
        </authorList>
    </citation>
    <scope>NUCLEOTIDE SEQUENCE [LARGE SCALE GENOMIC DNA]</scope>
    <source>
        <strain evidence="2">ATCC BAA-888 / DSM 13862 / ZAS-9</strain>
    </source>
</reference>
<evidence type="ECO:0000313" key="2">
    <source>
        <dbReference type="Proteomes" id="UP000009222"/>
    </source>
</evidence>
<reference evidence="1 2" key="2">
    <citation type="journal article" date="2011" name="ISME J.">
        <title>RNA-seq reveals cooperative metabolic interactions between two termite-gut spirochete species in co-culture.</title>
        <authorList>
            <person name="Rosenthal A.Z."/>
            <person name="Matson E.G."/>
            <person name="Eldar A."/>
            <person name="Leadbetter J.R."/>
        </authorList>
    </citation>
    <scope>NUCLEOTIDE SEQUENCE [LARGE SCALE GENOMIC DNA]</scope>
    <source>
        <strain evidence="2">ATCC BAA-888 / DSM 13862 / ZAS-9</strain>
    </source>
</reference>
<dbReference type="EMBL" id="CP001841">
    <property type="protein sequence ID" value="AEF82379.1"/>
    <property type="molecule type" value="Genomic_DNA"/>
</dbReference>
<accession>F5YB26</accession>
<dbReference type="OrthoDB" id="9780929at2"/>
<evidence type="ECO:0000313" key="1">
    <source>
        <dbReference type="EMBL" id="AEF82379.1"/>
    </source>
</evidence>
<protein>
    <submittedName>
        <fullName evidence="1">Conserved domain protein</fullName>
    </submittedName>
</protein>
<dbReference type="AlphaFoldDB" id="F5YB26"/>
<keyword evidence="2" id="KW-1185">Reference proteome</keyword>
<dbReference type="Pfam" id="PF08843">
    <property type="entry name" value="AbiEii"/>
    <property type="match status" value="1"/>
</dbReference>
<dbReference type="InterPro" id="IPR014942">
    <property type="entry name" value="AbiEii"/>
</dbReference>
<dbReference type="HOGENOM" id="CLU_064464_0_0_12"/>
<dbReference type="Gene3D" id="3.10.450.620">
    <property type="entry name" value="JHP933, nucleotidyltransferase-like core domain"/>
    <property type="match status" value="1"/>
</dbReference>
<dbReference type="eggNOG" id="COG2253">
    <property type="taxonomic scope" value="Bacteria"/>
</dbReference>
<dbReference type="InParanoid" id="F5YB26"/>
<proteinExistence type="predicted"/>
<gene>
    <name evidence="1" type="ordered locus">TREAZ_3043</name>
</gene>
<name>F5YB26_LEAAZ</name>